<sequence>MICCRSCSMCGKVLSMLTWHKKLNIRNPRSKRTKRRRNNVQVADDESSVNVDDGLLDTAKRPSVKVNKDSVGVN</sequence>
<evidence type="ECO:0000256" key="1">
    <source>
        <dbReference type="SAM" id="MobiDB-lite"/>
    </source>
</evidence>
<feature type="region of interest" description="Disordered" evidence="1">
    <location>
        <begin position="28"/>
        <end position="54"/>
    </location>
</feature>
<dbReference type="Proteomes" id="UP000006729">
    <property type="component" value="Chromosome 4"/>
</dbReference>
<keyword evidence="3" id="KW-1185">Reference proteome</keyword>
<evidence type="ECO:0000313" key="3">
    <source>
        <dbReference type="Proteomes" id="UP000006729"/>
    </source>
</evidence>
<dbReference type="InParanoid" id="A0A3N7EYI1"/>
<dbReference type="EMBL" id="CM009293">
    <property type="protein sequence ID" value="RQO89562.1"/>
    <property type="molecule type" value="Genomic_DNA"/>
</dbReference>
<gene>
    <name evidence="2" type="ORF">POPTR_004G194250</name>
</gene>
<accession>A0A3N7EYI1</accession>
<name>A0A3N7EYI1_POPTR</name>
<protein>
    <submittedName>
        <fullName evidence="2">Uncharacterized protein</fullName>
    </submittedName>
</protein>
<organism evidence="2 3">
    <name type="scientific">Populus trichocarpa</name>
    <name type="common">Western balsam poplar</name>
    <name type="synonym">Populus balsamifera subsp. trichocarpa</name>
    <dbReference type="NCBI Taxonomy" id="3694"/>
    <lineage>
        <taxon>Eukaryota</taxon>
        <taxon>Viridiplantae</taxon>
        <taxon>Streptophyta</taxon>
        <taxon>Embryophyta</taxon>
        <taxon>Tracheophyta</taxon>
        <taxon>Spermatophyta</taxon>
        <taxon>Magnoliopsida</taxon>
        <taxon>eudicotyledons</taxon>
        <taxon>Gunneridae</taxon>
        <taxon>Pentapetalae</taxon>
        <taxon>rosids</taxon>
        <taxon>fabids</taxon>
        <taxon>Malpighiales</taxon>
        <taxon>Salicaceae</taxon>
        <taxon>Saliceae</taxon>
        <taxon>Populus</taxon>
    </lineage>
</organism>
<feature type="compositionally biased region" description="Basic residues" evidence="1">
    <location>
        <begin position="28"/>
        <end position="38"/>
    </location>
</feature>
<evidence type="ECO:0000313" key="2">
    <source>
        <dbReference type="EMBL" id="RQO89562.1"/>
    </source>
</evidence>
<proteinExistence type="predicted"/>
<reference evidence="2 3" key="1">
    <citation type="journal article" date="2006" name="Science">
        <title>The genome of black cottonwood, Populus trichocarpa (Torr. &amp; Gray).</title>
        <authorList>
            <person name="Tuskan G.A."/>
            <person name="Difazio S."/>
            <person name="Jansson S."/>
            <person name="Bohlmann J."/>
            <person name="Grigoriev I."/>
            <person name="Hellsten U."/>
            <person name="Putnam N."/>
            <person name="Ralph S."/>
            <person name="Rombauts S."/>
            <person name="Salamov A."/>
            <person name="Schein J."/>
            <person name="Sterck L."/>
            <person name="Aerts A."/>
            <person name="Bhalerao R.R."/>
            <person name="Bhalerao R.P."/>
            <person name="Blaudez D."/>
            <person name="Boerjan W."/>
            <person name="Brun A."/>
            <person name="Brunner A."/>
            <person name="Busov V."/>
            <person name="Campbell M."/>
            <person name="Carlson J."/>
            <person name="Chalot M."/>
            <person name="Chapman J."/>
            <person name="Chen G.L."/>
            <person name="Cooper D."/>
            <person name="Coutinho P.M."/>
            <person name="Couturier J."/>
            <person name="Covert S."/>
            <person name="Cronk Q."/>
            <person name="Cunningham R."/>
            <person name="Davis J."/>
            <person name="Degroeve S."/>
            <person name="Dejardin A."/>
            <person name="Depamphilis C."/>
            <person name="Detter J."/>
            <person name="Dirks B."/>
            <person name="Dubchak I."/>
            <person name="Duplessis S."/>
            <person name="Ehlting J."/>
            <person name="Ellis B."/>
            <person name="Gendler K."/>
            <person name="Goodstein D."/>
            <person name="Gribskov M."/>
            <person name="Grimwood J."/>
            <person name="Groover A."/>
            <person name="Gunter L."/>
            <person name="Hamberger B."/>
            <person name="Heinze B."/>
            <person name="Helariutta Y."/>
            <person name="Henrissat B."/>
            <person name="Holligan D."/>
            <person name="Holt R."/>
            <person name="Huang W."/>
            <person name="Islam-Faridi N."/>
            <person name="Jones S."/>
            <person name="Jones-Rhoades M."/>
            <person name="Jorgensen R."/>
            <person name="Joshi C."/>
            <person name="Kangasjarvi J."/>
            <person name="Karlsson J."/>
            <person name="Kelleher C."/>
            <person name="Kirkpatrick R."/>
            <person name="Kirst M."/>
            <person name="Kohler A."/>
            <person name="Kalluri U."/>
            <person name="Larimer F."/>
            <person name="Leebens-Mack J."/>
            <person name="Leple J.C."/>
            <person name="Locascio P."/>
            <person name="Lou Y."/>
            <person name="Lucas S."/>
            <person name="Martin F."/>
            <person name="Montanini B."/>
            <person name="Napoli C."/>
            <person name="Nelson D.R."/>
            <person name="Nelson C."/>
            <person name="Nieminen K."/>
            <person name="Nilsson O."/>
            <person name="Pereda V."/>
            <person name="Peter G."/>
            <person name="Philippe R."/>
            <person name="Pilate G."/>
            <person name="Poliakov A."/>
            <person name="Razumovskaya J."/>
            <person name="Richardson P."/>
            <person name="Rinaldi C."/>
            <person name="Ritland K."/>
            <person name="Rouze P."/>
            <person name="Ryaboy D."/>
            <person name="Schmutz J."/>
            <person name="Schrader J."/>
            <person name="Segerman B."/>
            <person name="Shin H."/>
            <person name="Siddiqui A."/>
            <person name="Sterky F."/>
            <person name="Terry A."/>
            <person name="Tsai C.J."/>
            <person name="Uberbacher E."/>
            <person name="Unneberg P."/>
            <person name="Vahala J."/>
            <person name="Wall K."/>
            <person name="Wessler S."/>
            <person name="Yang G."/>
            <person name="Yin T."/>
            <person name="Douglas C."/>
            <person name="Marra M."/>
            <person name="Sandberg G."/>
            <person name="Van de Peer Y."/>
            <person name="Rokhsar D."/>
        </authorList>
    </citation>
    <scope>NUCLEOTIDE SEQUENCE [LARGE SCALE GENOMIC DNA]</scope>
    <source>
        <strain evidence="3">cv. Nisqually</strain>
    </source>
</reference>
<dbReference type="AlphaFoldDB" id="A0A3N7EYI1"/>